<gene>
    <name evidence="1" type="ORF">L1987_06438</name>
</gene>
<proteinExistence type="predicted"/>
<evidence type="ECO:0000313" key="2">
    <source>
        <dbReference type="Proteomes" id="UP001056120"/>
    </source>
</evidence>
<name>A0ACB9JYB3_9ASTR</name>
<protein>
    <submittedName>
        <fullName evidence="1">Uncharacterized protein</fullName>
    </submittedName>
</protein>
<comment type="caution">
    <text evidence="1">The sequence shown here is derived from an EMBL/GenBank/DDBJ whole genome shotgun (WGS) entry which is preliminary data.</text>
</comment>
<reference evidence="2" key="1">
    <citation type="journal article" date="2022" name="Mol. Ecol. Resour.">
        <title>The genomes of chicory, endive, great burdock and yacon provide insights into Asteraceae palaeo-polyploidization history and plant inulin production.</title>
        <authorList>
            <person name="Fan W."/>
            <person name="Wang S."/>
            <person name="Wang H."/>
            <person name="Wang A."/>
            <person name="Jiang F."/>
            <person name="Liu H."/>
            <person name="Zhao H."/>
            <person name="Xu D."/>
            <person name="Zhang Y."/>
        </authorList>
    </citation>
    <scope>NUCLEOTIDE SEQUENCE [LARGE SCALE GENOMIC DNA]</scope>
    <source>
        <strain evidence="2">cv. Yunnan</strain>
    </source>
</reference>
<dbReference type="Proteomes" id="UP001056120">
    <property type="component" value="Linkage Group LG02"/>
</dbReference>
<keyword evidence="2" id="KW-1185">Reference proteome</keyword>
<sequence length="71" mass="8167">MRSKSSIIGVVSSTHKRKSPVTTNTLRMKHGVGMMEVKLIFYPVACRYATRYADIQIHVRDILFRSGLLWN</sequence>
<accession>A0ACB9JYB3</accession>
<organism evidence="1 2">
    <name type="scientific">Smallanthus sonchifolius</name>
    <dbReference type="NCBI Taxonomy" id="185202"/>
    <lineage>
        <taxon>Eukaryota</taxon>
        <taxon>Viridiplantae</taxon>
        <taxon>Streptophyta</taxon>
        <taxon>Embryophyta</taxon>
        <taxon>Tracheophyta</taxon>
        <taxon>Spermatophyta</taxon>
        <taxon>Magnoliopsida</taxon>
        <taxon>eudicotyledons</taxon>
        <taxon>Gunneridae</taxon>
        <taxon>Pentapetalae</taxon>
        <taxon>asterids</taxon>
        <taxon>campanulids</taxon>
        <taxon>Asterales</taxon>
        <taxon>Asteraceae</taxon>
        <taxon>Asteroideae</taxon>
        <taxon>Heliantheae alliance</taxon>
        <taxon>Millerieae</taxon>
        <taxon>Smallanthus</taxon>
    </lineage>
</organism>
<reference evidence="1 2" key="2">
    <citation type="journal article" date="2022" name="Mol. Ecol. Resour.">
        <title>The genomes of chicory, endive, great burdock and yacon provide insights into Asteraceae paleo-polyploidization history and plant inulin production.</title>
        <authorList>
            <person name="Fan W."/>
            <person name="Wang S."/>
            <person name="Wang H."/>
            <person name="Wang A."/>
            <person name="Jiang F."/>
            <person name="Liu H."/>
            <person name="Zhao H."/>
            <person name="Xu D."/>
            <person name="Zhang Y."/>
        </authorList>
    </citation>
    <scope>NUCLEOTIDE SEQUENCE [LARGE SCALE GENOMIC DNA]</scope>
    <source>
        <strain evidence="2">cv. Yunnan</strain>
        <tissue evidence="1">Leaves</tissue>
    </source>
</reference>
<dbReference type="EMBL" id="CM042019">
    <property type="protein sequence ID" value="KAI3824965.1"/>
    <property type="molecule type" value="Genomic_DNA"/>
</dbReference>
<evidence type="ECO:0000313" key="1">
    <source>
        <dbReference type="EMBL" id="KAI3824965.1"/>
    </source>
</evidence>